<dbReference type="SFLD" id="SFLDG01065">
    <property type="entry name" value="anaerobic_coproporphyrinogen-I"/>
    <property type="match status" value="1"/>
</dbReference>
<protein>
    <recommendedName>
        <fullName evidence="3 10">Heme chaperone HemW</fullName>
    </recommendedName>
</protein>
<dbReference type="InterPro" id="IPR004559">
    <property type="entry name" value="HemW-like"/>
</dbReference>
<evidence type="ECO:0000256" key="10">
    <source>
        <dbReference type="RuleBase" id="RU364116"/>
    </source>
</evidence>
<dbReference type="SUPFAM" id="SSF102114">
    <property type="entry name" value="Radical SAM enzymes"/>
    <property type="match status" value="1"/>
</dbReference>
<comment type="function">
    <text evidence="10">Probably acts as a heme chaperone, transferring heme to an unknown acceptor. Binds one molecule of heme per monomer, possibly covalently. Binds 1 [4Fe-4S] cluster. The cluster is coordinated with 3 cysteines and an exchangeable S-adenosyl-L-methionine.</text>
</comment>
<dbReference type="InterPro" id="IPR007197">
    <property type="entry name" value="rSAM"/>
</dbReference>
<comment type="subcellular location">
    <subcellularLocation>
        <location evidence="10">Cytoplasm</location>
    </subcellularLocation>
</comment>
<comment type="cofactor">
    <cofactor evidence="1">
        <name>[4Fe-4S] cluster</name>
        <dbReference type="ChEBI" id="CHEBI:49883"/>
    </cofactor>
</comment>
<dbReference type="InterPro" id="IPR034505">
    <property type="entry name" value="Coproporphyrinogen-III_oxidase"/>
</dbReference>
<evidence type="ECO:0000256" key="1">
    <source>
        <dbReference type="ARBA" id="ARBA00001966"/>
    </source>
</evidence>
<keyword evidence="5 10" id="KW-0949">S-adenosyl-L-methionine</keyword>
<dbReference type="PANTHER" id="PTHR13932">
    <property type="entry name" value="COPROPORPHYRINIGEN III OXIDASE"/>
    <property type="match status" value="1"/>
</dbReference>
<keyword evidence="6 10" id="KW-0479">Metal-binding</keyword>
<dbReference type="CDD" id="cd01335">
    <property type="entry name" value="Radical_SAM"/>
    <property type="match status" value="1"/>
</dbReference>
<dbReference type="InterPro" id="IPR010723">
    <property type="entry name" value="HemN_C"/>
</dbReference>
<evidence type="ECO:0000256" key="6">
    <source>
        <dbReference type="ARBA" id="ARBA00022723"/>
    </source>
</evidence>
<name>A0A1T2KYB1_9GAMM</name>
<evidence type="ECO:0000313" key="13">
    <source>
        <dbReference type="Proteomes" id="UP000190896"/>
    </source>
</evidence>
<dbReference type="AlphaFoldDB" id="A0A1T2KYB1"/>
<accession>A0A1T2KYB1</accession>
<keyword evidence="13" id="KW-1185">Reference proteome</keyword>
<dbReference type="Proteomes" id="UP000190896">
    <property type="component" value="Unassembled WGS sequence"/>
</dbReference>
<dbReference type="NCBIfam" id="TIGR00539">
    <property type="entry name" value="hemN_rel"/>
    <property type="match status" value="1"/>
</dbReference>
<dbReference type="SFLD" id="SFLDF00288">
    <property type="entry name" value="HemN-like__clustered_with_nucl"/>
    <property type="match status" value="1"/>
</dbReference>
<proteinExistence type="inferred from homology"/>
<dbReference type="GO" id="GO:0006779">
    <property type="term" value="P:porphyrin-containing compound biosynthetic process"/>
    <property type="evidence" value="ECO:0007669"/>
    <property type="project" value="InterPro"/>
</dbReference>
<evidence type="ECO:0000256" key="2">
    <source>
        <dbReference type="ARBA" id="ARBA00006100"/>
    </source>
</evidence>
<evidence type="ECO:0000313" key="12">
    <source>
        <dbReference type="EMBL" id="OOZ37835.1"/>
    </source>
</evidence>
<dbReference type="PANTHER" id="PTHR13932:SF5">
    <property type="entry name" value="RADICAL S-ADENOSYL METHIONINE DOMAIN-CONTAINING PROTEIN 1, MITOCHONDRIAL"/>
    <property type="match status" value="1"/>
</dbReference>
<evidence type="ECO:0000259" key="11">
    <source>
        <dbReference type="PROSITE" id="PS51918"/>
    </source>
</evidence>
<dbReference type="GO" id="GO:0051539">
    <property type="term" value="F:4 iron, 4 sulfur cluster binding"/>
    <property type="evidence" value="ECO:0007669"/>
    <property type="project" value="UniProtKB-UniRule"/>
</dbReference>
<keyword evidence="4 10" id="KW-0349">Heme</keyword>
<dbReference type="EMBL" id="MPRJ01000001">
    <property type="protein sequence ID" value="OOZ37835.1"/>
    <property type="molecule type" value="Genomic_DNA"/>
</dbReference>
<sequence>MAFISPPPLGLYIHIPWCLRKCPYCDFNSHETEGCPDAMGYVRALLADLQLELPLAKRREISTIFIGGGTPSLFPPEAIRTLLLGVRSRMAVVADAEITMEASPGTYESGRFEGYLEAGVNRLSLGVQSFDDRALGMLGRIHDASQARAAVTEAMAAGFDSINLDLMFGLPGQVLAGSEADVAEAIAFKPQHISFYQLSLEPNTLFYARPPKLPDEDHIIAFQEAGQSLLASAGYHQYEVSAYAQPGMKCRHNLNYWRFGDYIGIGAGAHGKLARVESGQVQRRWRQKHPVTYMDAAGAERAVSSRELIAEDLSAEFMLNALRLRDGFEPELFEARTGLLLGQVEPGLLKAREMGLLEPGSERIVATDQGWRFLNDLVALFC</sequence>
<evidence type="ECO:0000256" key="8">
    <source>
        <dbReference type="ARBA" id="ARBA00023014"/>
    </source>
</evidence>
<dbReference type="InterPro" id="IPR006638">
    <property type="entry name" value="Elp3/MiaA/NifB-like_rSAM"/>
</dbReference>
<keyword evidence="7 10" id="KW-0408">Iron</keyword>
<dbReference type="OrthoDB" id="9808022at2"/>
<dbReference type="GO" id="GO:0004109">
    <property type="term" value="F:coproporphyrinogen oxidase activity"/>
    <property type="evidence" value="ECO:0007669"/>
    <property type="project" value="InterPro"/>
</dbReference>
<dbReference type="Pfam" id="PF04055">
    <property type="entry name" value="Radical_SAM"/>
    <property type="match status" value="1"/>
</dbReference>
<dbReference type="SFLD" id="SFLDF00562">
    <property type="entry name" value="HemN-like__clustered_with_heat"/>
    <property type="match status" value="1"/>
</dbReference>
<dbReference type="GO" id="GO:0046872">
    <property type="term" value="F:metal ion binding"/>
    <property type="evidence" value="ECO:0007669"/>
    <property type="project" value="UniProtKB-UniRule"/>
</dbReference>
<evidence type="ECO:0000256" key="3">
    <source>
        <dbReference type="ARBA" id="ARBA00017228"/>
    </source>
</evidence>
<evidence type="ECO:0000256" key="4">
    <source>
        <dbReference type="ARBA" id="ARBA00022617"/>
    </source>
</evidence>
<dbReference type="Gene3D" id="3.20.20.70">
    <property type="entry name" value="Aldolase class I"/>
    <property type="match status" value="1"/>
</dbReference>
<comment type="caution">
    <text evidence="12">The sequence shown here is derived from an EMBL/GenBank/DDBJ whole genome shotgun (WGS) entry which is preliminary data.</text>
</comment>
<keyword evidence="10" id="KW-0963">Cytoplasm</keyword>
<dbReference type="InterPro" id="IPR058240">
    <property type="entry name" value="rSAM_sf"/>
</dbReference>
<evidence type="ECO:0000256" key="5">
    <source>
        <dbReference type="ARBA" id="ARBA00022691"/>
    </source>
</evidence>
<dbReference type="PROSITE" id="PS51918">
    <property type="entry name" value="RADICAL_SAM"/>
    <property type="match status" value="1"/>
</dbReference>
<evidence type="ECO:0000256" key="7">
    <source>
        <dbReference type="ARBA" id="ARBA00023004"/>
    </source>
</evidence>
<dbReference type="GO" id="GO:0005737">
    <property type="term" value="C:cytoplasm"/>
    <property type="evidence" value="ECO:0007669"/>
    <property type="project" value="UniProtKB-SubCell"/>
</dbReference>
<comment type="similarity">
    <text evidence="2">Belongs to the anaerobic coproporphyrinogen-III oxidase family. HemW subfamily.</text>
</comment>
<dbReference type="Pfam" id="PF06969">
    <property type="entry name" value="HemN_C"/>
    <property type="match status" value="1"/>
</dbReference>
<dbReference type="InterPro" id="IPR013785">
    <property type="entry name" value="Aldolase_TIM"/>
</dbReference>
<keyword evidence="9 10" id="KW-0143">Chaperone</keyword>
<dbReference type="SMART" id="SM00729">
    <property type="entry name" value="Elp3"/>
    <property type="match status" value="1"/>
</dbReference>
<dbReference type="RefSeq" id="WP_078485485.1">
    <property type="nucleotide sequence ID" value="NZ_MPRJ01000001.1"/>
</dbReference>
<feature type="domain" description="Radical SAM core" evidence="11">
    <location>
        <begin position="3"/>
        <end position="236"/>
    </location>
</feature>
<reference evidence="12 13" key="1">
    <citation type="submission" date="2016-11" db="EMBL/GenBank/DDBJ databases">
        <title>Mixed transmission modes and dynamic genome evolution in an obligate animal-bacterial symbiosis.</title>
        <authorList>
            <person name="Russell S.L."/>
            <person name="Corbett-Detig R.B."/>
            <person name="Cavanaugh C.M."/>
        </authorList>
    </citation>
    <scope>NUCLEOTIDE SEQUENCE [LARGE SCALE GENOMIC DNA]</scope>
    <source>
        <strain evidence="12">Se-Cadez</strain>
    </source>
</reference>
<evidence type="ECO:0000256" key="9">
    <source>
        <dbReference type="ARBA" id="ARBA00023186"/>
    </source>
</evidence>
<gene>
    <name evidence="12" type="ORF">BOW51_00010</name>
</gene>
<keyword evidence="8 10" id="KW-0411">Iron-sulfur</keyword>
<keyword evidence="10" id="KW-0004">4Fe-4S</keyword>
<organism evidence="12 13">
    <name type="scientific">Solemya velesiana gill symbiont</name>
    <dbReference type="NCBI Taxonomy" id="1918948"/>
    <lineage>
        <taxon>Bacteria</taxon>
        <taxon>Pseudomonadati</taxon>
        <taxon>Pseudomonadota</taxon>
        <taxon>Gammaproteobacteria</taxon>
        <taxon>sulfur-oxidizing symbionts</taxon>
    </lineage>
</organism>
<dbReference type="SFLD" id="SFLDS00029">
    <property type="entry name" value="Radical_SAM"/>
    <property type="match status" value="1"/>
</dbReference>